<keyword evidence="2" id="KW-0732">Signal</keyword>
<feature type="transmembrane region" description="Helical" evidence="1">
    <location>
        <begin position="337"/>
        <end position="356"/>
    </location>
</feature>
<dbReference type="Gene3D" id="2.60.40.1210">
    <property type="entry name" value="Cellobiose dehydrogenase, cytochrome domain"/>
    <property type="match status" value="1"/>
</dbReference>
<feature type="transmembrane region" description="Helical" evidence="1">
    <location>
        <begin position="258"/>
        <end position="277"/>
    </location>
</feature>
<dbReference type="CDD" id="cd09630">
    <property type="entry name" value="CDH_like_cytochrome"/>
    <property type="match status" value="1"/>
</dbReference>
<feature type="transmembrane region" description="Helical" evidence="1">
    <location>
        <begin position="226"/>
        <end position="246"/>
    </location>
</feature>
<dbReference type="EMBL" id="MU856118">
    <property type="protein sequence ID" value="KAK3897603.1"/>
    <property type="molecule type" value="Genomic_DNA"/>
</dbReference>
<keyword evidence="1" id="KW-0812">Transmembrane</keyword>
<proteinExistence type="predicted"/>
<evidence type="ECO:0000256" key="1">
    <source>
        <dbReference type="SAM" id="Phobius"/>
    </source>
</evidence>
<dbReference type="PANTHER" id="PTHR47797:SF1">
    <property type="entry name" value="CYTOCHROME B561 DOMAIN-CONTAINING PROTEIN-RELATED"/>
    <property type="match status" value="1"/>
</dbReference>
<dbReference type="Proteomes" id="UP001303889">
    <property type="component" value="Unassembled WGS sequence"/>
</dbReference>
<protein>
    <recommendedName>
        <fullName evidence="3">Cellobiose dehydrogenase-like cytochrome domain-containing protein</fullName>
    </recommendedName>
</protein>
<keyword evidence="1" id="KW-0472">Membrane</keyword>
<feature type="transmembrane region" description="Helical" evidence="1">
    <location>
        <begin position="289"/>
        <end position="312"/>
    </location>
</feature>
<dbReference type="SUPFAM" id="SSF49344">
    <property type="entry name" value="CBD9-like"/>
    <property type="match status" value="1"/>
</dbReference>
<dbReference type="AlphaFoldDB" id="A0AAN6RPF1"/>
<evidence type="ECO:0000256" key="2">
    <source>
        <dbReference type="SAM" id="SignalP"/>
    </source>
</evidence>
<organism evidence="4 5">
    <name type="scientific">Staphylotrichum tortipilum</name>
    <dbReference type="NCBI Taxonomy" id="2831512"/>
    <lineage>
        <taxon>Eukaryota</taxon>
        <taxon>Fungi</taxon>
        <taxon>Dikarya</taxon>
        <taxon>Ascomycota</taxon>
        <taxon>Pezizomycotina</taxon>
        <taxon>Sordariomycetes</taxon>
        <taxon>Sordariomycetidae</taxon>
        <taxon>Sordariales</taxon>
        <taxon>Chaetomiaceae</taxon>
        <taxon>Staphylotrichum</taxon>
    </lineage>
</organism>
<feature type="domain" description="Cellobiose dehydrogenase-like cytochrome" evidence="3">
    <location>
        <begin position="40"/>
        <end position="186"/>
    </location>
</feature>
<evidence type="ECO:0000313" key="4">
    <source>
        <dbReference type="EMBL" id="KAK3897603.1"/>
    </source>
</evidence>
<keyword evidence="1" id="KW-1133">Transmembrane helix</keyword>
<evidence type="ECO:0000259" key="3">
    <source>
        <dbReference type="Pfam" id="PF16010"/>
    </source>
</evidence>
<gene>
    <name evidence="4" type="ORF">C8A05DRAFT_38837</name>
</gene>
<dbReference type="Pfam" id="PF16010">
    <property type="entry name" value="CDH-cyt"/>
    <property type="match status" value="1"/>
</dbReference>
<name>A0AAN6RPF1_9PEZI</name>
<dbReference type="Gene3D" id="1.20.120.1770">
    <property type="match status" value="1"/>
</dbReference>
<reference evidence="4" key="2">
    <citation type="submission" date="2023-05" db="EMBL/GenBank/DDBJ databases">
        <authorList>
            <consortium name="Lawrence Berkeley National Laboratory"/>
            <person name="Steindorff A."/>
            <person name="Hensen N."/>
            <person name="Bonometti L."/>
            <person name="Westerberg I."/>
            <person name="Brannstrom I.O."/>
            <person name="Guillou S."/>
            <person name="Cros-Aarteil S."/>
            <person name="Calhoun S."/>
            <person name="Haridas S."/>
            <person name="Kuo A."/>
            <person name="Mondo S."/>
            <person name="Pangilinan J."/>
            <person name="Riley R."/>
            <person name="Labutti K."/>
            <person name="Andreopoulos B."/>
            <person name="Lipzen A."/>
            <person name="Chen C."/>
            <person name="Yanf M."/>
            <person name="Daum C."/>
            <person name="Ng V."/>
            <person name="Clum A."/>
            <person name="Ohm R."/>
            <person name="Martin F."/>
            <person name="Silar P."/>
            <person name="Natvig D."/>
            <person name="Lalanne C."/>
            <person name="Gautier V."/>
            <person name="Ament-Velasquez S.L."/>
            <person name="Kruys A."/>
            <person name="Hutchinson M.I."/>
            <person name="Powell A.J."/>
            <person name="Barry K."/>
            <person name="Miller A.N."/>
            <person name="Grigoriev I.V."/>
            <person name="Debuchy R."/>
            <person name="Gladieux P."/>
            <person name="Thoren M.H."/>
            <person name="Johannesson H."/>
        </authorList>
    </citation>
    <scope>NUCLEOTIDE SEQUENCE</scope>
    <source>
        <strain evidence="4">CBS 103.79</strain>
    </source>
</reference>
<sequence>MLSSGWVSPPRWLTWLSLCILTHLHLATAQTAVSSLILPDTNTIVSINLPPNSDDINFYVSTPNFYQYTAIAFGAAMPDALMLVMYASADAKGVTVSPRTTSGHTEPVHDPSIRLALHSSTITDNQDMIVNATCLGCRRHPVPVTAASPMLFAIGPSLELSSDDPDARIRRHTGYAHFTIDLLRATGPGGIGTDAVSGNITSSGATLGPDGLQRDGGSKAATAHGILYAITALAVAPFDSLVAGALGKKWAWMHGVTATVYFAFVIGAMVPGVIVGGEHVATQKLRTPHQAIGLLTVVAMTIMFAWGIWLSWIKRSAKARGQEPPASTRTLAAVHRWACRLIWALLLVSVGLGMKLSEQRTVLILAYVALALGLIVILVPVYFCMWRCSKRRQDKDEGHELTIYDQNYQNYQH</sequence>
<accession>A0AAN6RPF1</accession>
<keyword evidence="5" id="KW-1185">Reference proteome</keyword>
<dbReference type="InterPro" id="IPR015920">
    <property type="entry name" value="Cellobiose_DH-like_cyt"/>
</dbReference>
<feature type="signal peptide" evidence="2">
    <location>
        <begin position="1"/>
        <end position="29"/>
    </location>
</feature>
<feature type="transmembrane region" description="Helical" evidence="1">
    <location>
        <begin position="362"/>
        <end position="385"/>
    </location>
</feature>
<evidence type="ECO:0000313" key="5">
    <source>
        <dbReference type="Proteomes" id="UP001303889"/>
    </source>
</evidence>
<comment type="caution">
    <text evidence="4">The sequence shown here is derived from an EMBL/GenBank/DDBJ whole genome shotgun (WGS) entry which is preliminary data.</text>
</comment>
<dbReference type="PANTHER" id="PTHR47797">
    <property type="entry name" value="DEHYDROGENASE, PUTATIVE (AFU_ORTHOLOGUE AFUA_8G05805)-RELATED"/>
    <property type="match status" value="1"/>
</dbReference>
<feature type="chain" id="PRO_5042904092" description="Cellobiose dehydrogenase-like cytochrome domain-containing protein" evidence="2">
    <location>
        <begin position="30"/>
        <end position="413"/>
    </location>
</feature>
<reference evidence="4" key="1">
    <citation type="journal article" date="2023" name="Mol. Phylogenet. Evol.">
        <title>Genome-scale phylogeny and comparative genomics of the fungal order Sordariales.</title>
        <authorList>
            <person name="Hensen N."/>
            <person name="Bonometti L."/>
            <person name="Westerberg I."/>
            <person name="Brannstrom I.O."/>
            <person name="Guillou S."/>
            <person name="Cros-Aarteil S."/>
            <person name="Calhoun S."/>
            <person name="Haridas S."/>
            <person name="Kuo A."/>
            <person name="Mondo S."/>
            <person name="Pangilinan J."/>
            <person name="Riley R."/>
            <person name="LaButti K."/>
            <person name="Andreopoulos B."/>
            <person name="Lipzen A."/>
            <person name="Chen C."/>
            <person name="Yan M."/>
            <person name="Daum C."/>
            <person name="Ng V."/>
            <person name="Clum A."/>
            <person name="Steindorff A."/>
            <person name="Ohm R.A."/>
            <person name="Martin F."/>
            <person name="Silar P."/>
            <person name="Natvig D.O."/>
            <person name="Lalanne C."/>
            <person name="Gautier V."/>
            <person name="Ament-Velasquez S.L."/>
            <person name="Kruys A."/>
            <person name="Hutchinson M.I."/>
            <person name="Powell A.J."/>
            <person name="Barry K."/>
            <person name="Miller A.N."/>
            <person name="Grigoriev I.V."/>
            <person name="Debuchy R."/>
            <person name="Gladieux P."/>
            <person name="Hiltunen Thoren M."/>
            <person name="Johannesson H."/>
        </authorList>
    </citation>
    <scope>NUCLEOTIDE SEQUENCE</scope>
    <source>
        <strain evidence="4">CBS 103.79</strain>
    </source>
</reference>